<dbReference type="InterPro" id="IPR050683">
    <property type="entry name" value="Bact_Polysacc_Export_ATP-bd"/>
</dbReference>
<comment type="caution">
    <text evidence="6">The sequence shown here is derived from an EMBL/GenBank/DDBJ whole genome shotgun (WGS) entry which is preliminary data.</text>
</comment>
<dbReference type="SMART" id="SM00382">
    <property type="entry name" value="AAA"/>
    <property type="match status" value="1"/>
</dbReference>
<dbReference type="InterPro" id="IPR029439">
    <property type="entry name" value="Wzt_C"/>
</dbReference>
<keyword evidence="4 6" id="KW-0067">ATP-binding</keyword>
<evidence type="ECO:0000313" key="6">
    <source>
        <dbReference type="EMBL" id="MUB63860.1"/>
    </source>
</evidence>
<dbReference type="AlphaFoldDB" id="A0AAW9WEV0"/>
<comment type="similarity">
    <text evidence="1">Belongs to the ABC transporter superfamily.</text>
</comment>
<proteinExistence type="inferred from homology"/>
<dbReference type="PANTHER" id="PTHR46743">
    <property type="entry name" value="TEICHOIC ACIDS EXPORT ATP-BINDING PROTEIN TAGH"/>
    <property type="match status" value="1"/>
</dbReference>
<evidence type="ECO:0000256" key="4">
    <source>
        <dbReference type="ARBA" id="ARBA00022840"/>
    </source>
</evidence>
<dbReference type="InterPro" id="IPR003593">
    <property type="entry name" value="AAA+_ATPase"/>
</dbReference>
<evidence type="ECO:0000256" key="3">
    <source>
        <dbReference type="ARBA" id="ARBA00022741"/>
    </source>
</evidence>
<evidence type="ECO:0000256" key="1">
    <source>
        <dbReference type="ARBA" id="ARBA00005417"/>
    </source>
</evidence>
<dbReference type="GO" id="GO:0005524">
    <property type="term" value="F:ATP binding"/>
    <property type="evidence" value="ECO:0007669"/>
    <property type="project" value="UniProtKB-KW"/>
</dbReference>
<dbReference type="Pfam" id="PF00005">
    <property type="entry name" value="ABC_tran"/>
    <property type="match status" value="1"/>
</dbReference>
<accession>A0AAW9WEV0</accession>
<dbReference type="InterPro" id="IPR003439">
    <property type="entry name" value="ABC_transporter-like_ATP-bd"/>
</dbReference>
<organism evidence="6 7">
    <name type="scientific">Hungatella hathewayi</name>
    <dbReference type="NCBI Taxonomy" id="154046"/>
    <lineage>
        <taxon>Bacteria</taxon>
        <taxon>Bacillati</taxon>
        <taxon>Bacillota</taxon>
        <taxon>Clostridia</taxon>
        <taxon>Lachnospirales</taxon>
        <taxon>Lachnospiraceae</taxon>
        <taxon>Hungatella</taxon>
    </lineage>
</organism>
<keyword evidence="2" id="KW-0813">Transport</keyword>
<dbReference type="InterPro" id="IPR027417">
    <property type="entry name" value="P-loop_NTPase"/>
</dbReference>
<sequence length="431" mass="48642">MKPENAIEVNHISKKFKVYMDKGHTLKEKMLFSKRRKYEERIVLDDISFEVKKGEAIGLIGQNGCGKSTTLKLLTRIMYPDSGNIEMCGRVSSLIELGAGFHPDMSGRQNIYTNASIFGLTRKEIEARFNDIVAFSELEQFIDNPVRTYSSGMYMRLAFSVAINVDADILLIDEILAVGDANFQAKCFNKLRELKANGTTIVIVSHSLGQVEQICERSIWILGGKLQAIGIPRDIHPMYLDFMGQARQDSVEEERQREKANEVQAVQDPLKVEAHNHSESFSPESQSKRWGNGNARISTIRVLDGSMKEKAVFSTGDKVVISISYELYKEVDDVSFGIGIYRSDGQHCYGTNTKVEKFEHFNINHSGKVNITFEHIELLPGSYCIDIAIEAGLGLPIDYFTKACSFEIYSNIDDIGISRLKHTWEFCCVER</sequence>
<evidence type="ECO:0000259" key="5">
    <source>
        <dbReference type="PROSITE" id="PS50893"/>
    </source>
</evidence>
<name>A0AAW9WEV0_9FIRM</name>
<reference evidence="6 7" key="1">
    <citation type="submission" date="2019-09" db="EMBL/GenBank/DDBJ databases">
        <title>Draft genome sequencing of Hungatella hathewayi 123Y-2.</title>
        <authorList>
            <person name="Lv Q."/>
            <person name="Li S."/>
        </authorList>
    </citation>
    <scope>NUCLEOTIDE SEQUENCE [LARGE SCALE GENOMIC DNA]</scope>
    <source>
        <strain evidence="6 7">123Y-2</strain>
    </source>
</reference>
<dbReference type="GO" id="GO:0140359">
    <property type="term" value="F:ABC-type transporter activity"/>
    <property type="evidence" value="ECO:0007669"/>
    <property type="project" value="InterPro"/>
</dbReference>
<dbReference type="Gene3D" id="2.70.50.60">
    <property type="entry name" value="abc- transporter (atp binding component) like domain"/>
    <property type="match status" value="1"/>
</dbReference>
<gene>
    <name evidence="6" type="ORF">GNE07_12435</name>
</gene>
<dbReference type="GO" id="GO:0016020">
    <property type="term" value="C:membrane"/>
    <property type="evidence" value="ECO:0007669"/>
    <property type="project" value="InterPro"/>
</dbReference>
<dbReference type="PROSITE" id="PS50893">
    <property type="entry name" value="ABC_TRANSPORTER_2"/>
    <property type="match status" value="1"/>
</dbReference>
<dbReference type="CDD" id="cd03220">
    <property type="entry name" value="ABC_KpsT_Wzt"/>
    <property type="match status" value="1"/>
</dbReference>
<dbReference type="RefSeq" id="WP_055651187.1">
    <property type="nucleotide sequence ID" value="NZ_CABJBJ010000028.1"/>
</dbReference>
<feature type="domain" description="ABC transporter" evidence="5">
    <location>
        <begin position="26"/>
        <end position="248"/>
    </location>
</feature>
<dbReference type="Gene3D" id="3.40.50.300">
    <property type="entry name" value="P-loop containing nucleotide triphosphate hydrolases"/>
    <property type="match status" value="1"/>
</dbReference>
<keyword evidence="3" id="KW-0547">Nucleotide-binding</keyword>
<evidence type="ECO:0000256" key="2">
    <source>
        <dbReference type="ARBA" id="ARBA00022448"/>
    </source>
</evidence>
<dbReference type="PANTHER" id="PTHR46743:SF2">
    <property type="entry name" value="TEICHOIC ACIDS EXPORT ATP-BINDING PROTEIN TAGH"/>
    <property type="match status" value="1"/>
</dbReference>
<dbReference type="CDD" id="cd10147">
    <property type="entry name" value="Wzt_C-like"/>
    <property type="match status" value="1"/>
</dbReference>
<dbReference type="SUPFAM" id="SSF52540">
    <property type="entry name" value="P-loop containing nucleoside triphosphate hydrolases"/>
    <property type="match status" value="1"/>
</dbReference>
<dbReference type="InterPro" id="IPR015860">
    <property type="entry name" value="ABC_transpr_TagH-like"/>
</dbReference>
<dbReference type="EMBL" id="WNME01000007">
    <property type="protein sequence ID" value="MUB63860.1"/>
    <property type="molecule type" value="Genomic_DNA"/>
</dbReference>
<protein>
    <submittedName>
        <fullName evidence="6">ATP-binding cassette domain-containing protein</fullName>
    </submittedName>
</protein>
<dbReference type="GO" id="GO:0016887">
    <property type="term" value="F:ATP hydrolysis activity"/>
    <property type="evidence" value="ECO:0007669"/>
    <property type="project" value="InterPro"/>
</dbReference>
<dbReference type="Proteomes" id="UP000434223">
    <property type="component" value="Unassembled WGS sequence"/>
</dbReference>
<dbReference type="Pfam" id="PF14524">
    <property type="entry name" value="Wzt_C"/>
    <property type="match status" value="1"/>
</dbReference>
<evidence type="ECO:0000313" key="7">
    <source>
        <dbReference type="Proteomes" id="UP000434223"/>
    </source>
</evidence>